<evidence type="ECO:0000313" key="1">
    <source>
        <dbReference type="EMBL" id="OPX42969.1"/>
    </source>
</evidence>
<organism evidence="1 2">
    <name type="scientific">Ruminiclostridium hungatei</name>
    <name type="common">Clostridium hungatei</name>
    <dbReference type="NCBI Taxonomy" id="48256"/>
    <lineage>
        <taxon>Bacteria</taxon>
        <taxon>Bacillati</taxon>
        <taxon>Bacillota</taxon>
        <taxon>Clostridia</taxon>
        <taxon>Eubacteriales</taxon>
        <taxon>Oscillospiraceae</taxon>
        <taxon>Ruminiclostridium</taxon>
    </lineage>
</organism>
<name>A0A1V4SGF3_RUMHU</name>
<dbReference type="RefSeq" id="WP_080065551.1">
    <property type="nucleotide sequence ID" value="NZ_MZGX01000022.1"/>
</dbReference>
<gene>
    <name evidence="1" type="ORF">CLHUN_31130</name>
</gene>
<dbReference type="Proteomes" id="UP000191554">
    <property type="component" value="Unassembled WGS sequence"/>
</dbReference>
<proteinExistence type="predicted"/>
<accession>A0A1V4SGF3</accession>
<keyword evidence="2" id="KW-1185">Reference proteome</keyword>
<dbReference type="STRING" id="48256.CLHUN_31130"/>
<dbReference type="OrthoDB" id="3078265at2"/>
<dbReference type="EMBL" id="MZGX01000022">
    <property type="protein sequence ID" value="OPX42969.1"/>
    <property type="molecule type" value="Genomic_DNA"/>
</dbReference>
<evidence type="ECO:0000313" key="2">
    <source>
        <dbReference type="Proteomes" id="UP000191554"/>
    </source>
</evidence>
<protein>
    <submittedName>
        <fullName evidence="1">Uncharacterized protein</fullName>
    </submittedName>
</protein>
<comment type="caution">
    <text evidence="1">The sequence shown here is derived from an EMBL/GenBank/DDBJ whole genome shotgun (WGS) entry which is preliminary data.</text>
</comment>
<sequence length="198" mass="23216">MVKSKPCYLKAVVIVHGKSEKQICDYIKSNLRLKMEVVSEKKGEKSIQINSLKNILNDSRFRSFNDFITHFDDAEIVYINKKKKLSPDFKIFIIMDTDDCTDKRKSEYISKSMFKDHWAYDYIVPIYDTPDLESVLVKAKIPFEKKGVERKKEYIKIFPTNSKYTISEASELNNFCSNLKKVKETNMDEFVEFCLGKV</sequence>
<reference evidence="1 2" key="1">
    <citation type="submission" date="2017-03" db="EMBL/GenBank/DDBJ databases">
        <title>Genome sequence of Clostridium hungatei DSM 14427.</title>
        <authorList>
            <person name="Poehlein A."/>
            <person name="Daniel R."/>
        </authorList>
    </citation>
    <scope>NUCLEOTIDE SEQUENCE [LARGE SCALE GENOMIC DNA]</scope>
    <source>
        <strain evidence="1 2">DSM 14427</strain>
    </source>
</reference>
<dbReference type="AlphaFoldDB" id="A0A1V4SGF3"/>